<organism evidence="3 6">
    <name type="scientific">Microbulbifer hydrolyticus</name>
    <dbReference type="NCBI Taxonomy" id="48074"/>
    <lineage>
        <taxon>Bacteria</taxon>
        <taxon>Pseudomonadati</taxon>
        <taxon>Pseudomonadota</taxon>
        <taxon>Gammaproteobacteria</taxon>
        <taxon>Cellvibrionales</taxon>
        <taxon>Microbulbiferaceae</taxon>
        <taxon>Microbulbifer</taxon>
    </lineage>
</organism>
<reference evidence="4 5" key="1">
    <citation type="submission" date="2020-01" db="EMBL/GenBank/DDBJ databases">
        <title>The possibility of degradation of plastic by Microbulbifer hydrolyticus IRE-31.</title>
        <authorList>
            <person name="Liu L."/>
        </authorList>
    </citation>
    <scope>NUCLEOTIDE SEQUENCE [LARGE SCALE GENOMIC DNA]</scope>
    <source>
        <strain evidence="4 5">IRE-31</strain>
    </source>
</reference>
<dbReference type="GO" id="GO:0006508">
    <property type="term" value="P:proteolysis"/>
    <property type="evidence" value="ECO:0007669"/>
    <property type="project" value="UniProtKB-KW"/>
</dbReference>
<feature type="transmembrane region" description="Helical" evidence="1">
    <location>
        <begin position="108"/>
        <end position="126"/>
    </location>
</feature>
<dbReference type="GO" id="GO:0008237">
    <property type="term" value="F:metallopeptidase activity"/>
    <property type="evidence" value="ECO:0007669"/>
    <property type="project" value="UniProtKB-KW"/>
</dbReference>
<dbReference type="GO" id="GO:0004175">
    <property type="term" value="F:endopeptidase activity"/>
    <property type="evidence" value="ECO:0007669"/>
    <property type="project" value="UniProtKB-ARBA"/>
</dbReference>
<reference evidence="3 6" key="2">
    <citation type="submission" date="2020-08" db="EMBL/GenBank/DDBJ databases">
        <title>Genomic Encyclopedia of Type Strains, Phase IV (KMG-IV): sequencing the most valuable type-strain genomes for metagenomic binning, comparative biology and taxonomic classification.</title>
        <authorList>
            <person name="Goeker M."/>
        </authorList>
    </citation>
    <scope>NUCLEOTIDE SEQUENCE [LARGE SCALE GENOMIC DNA]</scope>
    <source>
        <strain evidence="3 6">DSM 11525</strain>
    </source>
</reference>
<dbReference type="InterPro" id="IPR003675">
    <property type="entry name" value="Rce1/LyrA-like_dom"/>
</dbReference>
<evidence type="ECO:0000259" key="2">
    <source>
        <dbReference type="Pfam" id="PF02517"/>
    </source>
</evidence>
<keyword evidence="4" id="KW-0482">Metalloprotease</keyword>
<feature type="transmembrane region" description="Helical" evidence="1">
    <location>
        <begin position="34"/>
        <end position="52"/>
    </location>
</feature>
<evidence type="ECO:0000256" key="1">
    <source>
        <dbReference type="SAM" id="Phobius"/>
    </source>
</evidence>
<sequence>MIKRNQVLIFTIVVLFFSSLIALAAKKAGNTNLSILLVFTPSLVALLMVLLVDGGKGAKALFVDQLIKPFGLGWFLTALLVFPLVGVAAVTLHSMFGGPSLGLRTTQLLPQLIVILVISLGEEFGWRGYLLPKLQEKYSALTASLILGAVWGFWHFPASLIGTGVPQEMPFFVFLVWVLLATLLMTWVYNNTGSVLLAILMHSMANATFNYLPLLPEFVGQLNTFFVFLAAVGLLTSVVIWRYGPRCLVRAPNRAVTITQTGFGA</sequence>
<accession>A0A6P1TAR6</accession>
<dbReference type="Pfam" id="PF02517">
    <property type="entry name" value="Rce1-like"/>
    <property type="match status" value="1"/>
</dbReference>
<dbReference type="PANTHER" id="PTHR35797:SF1">
    <property type="entry name" value="PROTEASE"/>
    <property type="match status" value="1"/>
</dbReference>
<dbReference type="AlphaFoldDB" id="A0A6P1TAR6"/>
<feature type="transmembrane region" description="Helical" evidence="1">
    <location>
        <begin position="72"/>
        <end position="96"/>
    </location>
</feature>
<dbReference type="EMBL" id="CP047491">
    <property type="protein sequence ID" value="QHQ38690.1"/>
    <property type="molecule type" value="Genomic_DNA"/>
</dbReference>
<dbReference type="Proteomes" id="UP000563601">
    <property type="component" value="Unassembled WGS sequence"/>
</dbReference>
<keyword evidence="4" id="KW-0378">Hydrolase</keyword>
<dbReference type="RefSeq" id="WP_161858018.1">
    <property type="nucleotide sequence ID" value="NZ_CP047491.1"/>
</dbReference>
<dbReference type="GO" id="GO:0080120">
    <property type="term" value="P:CAAX-box protein maturation"/>
    <property type="evidence" value="ECO:0007669"/>
    <property type="project" value="UniProtKB-ARBA"/>
</dbReference>
<feature type="transmembrane region" description="Helical" evidence="1">
    <location>
        <begin position="225"/>
        <end position="244"/>
    </location>
</feature>
<keyword evidence="3" id="KW-0645">Protease</keyword>
<evidence type="ECO:0000313" key="5">
    <source>
        <dbReference type="Proteomes" id="UP000464675"/>
    </source>
</evidence>
<evidence type="ECO:0000313" key="4">
    <source>
        <dbReference type="EMBL" id="QHQ38690.1"/>
    </source>
</evidence>
<dbReference type="PANTHER" id="PTHR35797">
    <property type="entry name" value="PROTEASE-RELATED"/>
    <property type="match status" value="1"/>
</dbReference>
<proteinExistence type="predicted"/>
<keyword evidence="5" id="KW-1185">Reference proteome</keyword>
<keyword evidence="1" id="KW-0472">Membrane</keyword>
<evidence type="ECO:0000313" key="3">
    <source>
        <dbReference type="EMBL" id="MBB5210884.1"/>
    </source>
</evidence>
<feature type="domain" description="CAAX prenyl protease 2/Lysostaphin resistance protein A-like" evidence="2">
    <location>
        <begin position="107"/>
        <end position="207"/>
    </location>
</feature>
<feature type="transmembrane region" description="Helical" evidence="1">
    <location>
        <begin position="138"/>
        <end position="157"/>
    </location>
</feature>
<keyword evidence="1" id="KW-0812">Transmembrane</keyword>
<gene>
    <name evidence="4" type="ORF">GTQ55_06600</name>
    <name evidence="3" type="ORF">HNQ53_001072</name>
</gene>
<dbReference type="InterPro" id="IPR042150">
    <property type="entry name" value="MmRce1-like"/>
</dbReference>
<keyword evidence="1" id="KW-1133">Transmembrane helix</keyword>
<protein>
    <submittedName>
        <fullName evidence="4">CPBP family intramembrane metalloprotease</fullName>
    </submittedName>
    <submittedName>
        <fullName evidence="3">Membrane protease YdiL (CAAX protease family)</fullName>
    </submittedName>
</protein>
<dbReference type="Proteomes" id="UP000464675">
    <property type="component" value="Chromosome"/>
</dbReference>
<feature type="transmembrane region" description="Helical" evidence="1">
    <location>
        <begin position="195"/>
        <end position="213"/>
    </location>
</feature>
<name>A0A6P1TAR6_9GAMM</name>
<dbReference type="OrthoDB" id="3693644at2"/>
<dbReference type="EMBL" id="JACHHR010000001">
    <property type="protein sequence ID" value="MBB5210884.1"/>
    <property type="molecule type" value="Genomic_DNA"/>
</dbReference>
<feature type="transmembrane region" description="Helical" evidence="1">
    <location>
        <begin position="169"/>
        <end position="188"/>
    </location>
</feature>
<evidence type="ECO:0000313" key="6">
    <source>
        <dbReference type="Proteomes" id="UP000563601"/>
    </source>
</evidence>